<comment type="caution">
    <text evidence="12">The sequence shown here is derived from an EMBL/GenBank/DDBJ whole genome shotgun (WGS) entry which is preliminary data.</text>
</comment>
<evidence type="ECO:0000256" key="2">
    <source>
        <dbReference type="ARBA" id="ARBA00006555"/>
    </source>
</evidence>
<gene>
    <name evidence="12" type="primary">tonB2</name>
    <name evidence="12" type="ORF">JCM17845_01310</name>
</gene>
<evidence type="ECO:0000256" key="4">
    <source>
        <dbReference type="ARBA" id="ARBA00022475"/>
    </source>
</evidence>
<evidence type="ECO:0000313" key="12">
    <source>
        <dbReference type="EMBL" id="GEQ99507.1"/>
    </source>
</evidence>
<protein>
    <submittedName>
        <fullName evidence="12">Protein TonB</fullName>
    </submittedName>
</protein>
<reference evidence="12 13" key="1">
    <citation type="submission" date="2019-09" db="EMBL/GenBank/DDBJ databases">
        <title>NBRP : Genome information of microbial organism related human and environment.</title>
        <authorList>
            <person name="Hattori M."/>
            <person name="Oshima K."/>
            <person name="Inaba H."/>
            <person name="Suda W."/>
            <person name="Sakamoto M."/>
            <person name="Iino T."/>
            <person name="Kitahara M."/>
            <person name="Oshida Y."/>
            <person name="Iida T."/>
            <person name="Kudo T."/>
            <person name="Itoh T."/>
            <person name="Ohkuma M."/>
        </authorList>
    </citation>
    <scope>NUCLEOTIDE SEQUENCE [LARGE SCALE GENOMIC DNA]</scope>
    <source>
        <strain evidence="12 13">Mie-1</strain>
    </source>
</reference>
<evidence type="ECO:0000256" key="6">
    <source>
        <dbReference type="ARBA" id="ARBA00022692"/>
    </source>
</evidence>
<organism evidence="12 13">
    <name type="scientific">Iodidimonas gelatinilytica</name>
    <dbReference type="NCBI Taxonomy" id="1236966"/>
    <lineage>
        <taxon>Bacteria</taxon>
        <taxon>Pseudomonadati</taxon>
        <taxon>Pseudomonadota</taxon>
        <taxon>Alphaproteobacteria</taxon>
        <taxon>Iodidimonadales</taxon>
        <taxon>Iodidimonadaceae</taxon>
        <taxon>Iodidimonas</taxon>
    </lineage>
</organism>
<comment type="similarity">
    <text evidence="2">Belongs to the TonB family.</text>
</comment>
<keyword evidence="13" id="KW-1185">Reference proteome</keyword>
<evidence type="ECO:0000256" key="1">
    <source>
        <dbReference type="ARBA" id="ARBA00004383"/>
    </source>
</evidence>
<dbReference type="PROSITE" id="PS52015">
    <property type="entry name" value="TONB_CTD"/>
    <property type="match status" value="1"/>
</dbReference>
<keyword evidence="5" id="KW-0997">Cell inner membrane</keyword>
<accession>A0A5A7MUC9</accession>
<keyword evidence="9" id="KW-0472">Membrane</keyword>
<dbReference type="PANTHER" id="PTHR33446:SF14">
    <property type="entry name" value="PROTEIN TONB"/>
    <property type="match status" value="1"/>
</dbReference>
<dbReference type="PANTHER" id="PTHR33446">
    <property type="entry name" value="PROTEIN TONB-RELATED"/>
    <property type="match status" value="1"/>
</dbReference>
<keyword evidence="3" id="KW-0813">Transport</keyword>
<evidence type="ECO:0000256" key="5">
    <source>
        <dbReference type="ARBA" id="ARBA00022519"/>
    </source>
</evidence>
<evidence type="ECO:0000256" key="7">
    <source>
        <dbReference type="ARBA" id="ARBA00022927"/>
    </source>
</evidence>
<dbReference type="EMBL" id="BKCM01000001">
    <property type="protein sequence ID" value="GEQ99507.1"/>
    <property type="molecule type" value="Genomic_DNA"/>
</dbReference>
<evidence type="ECO:0000256" key="8">
    <source>
        <dbReference type="ARBA" id="ARBA00022989"/>
    </source>
</evidence>
<dbReference type="NCBIfam" id="TIGR01352">
    <property type="entry name" value="tonB_Cterm"/>
    <property type="match status" value="1"/>
</dbReference>
<dbReference type="Pfam" id="PF03544">
    <property type="entry name" value="TonB_C"/>
    <property type="match status" value="1"/>
</dbReference>
<feature type="domain" description="TonB C-terminal" evidence="11">
    <location>
        <begin position="109"/>
        <end position="206"/>
    </location>
</feature>
<keyword evidence="4" id="KW-1003">Cell membrane</keyword>
<evidence type="ECO:0000259" key="11">
    <source>
        <dbReference type="PROSITE" id="PS52015"/>
    </source>
</evidence>
<evidence type="ECO:0000256" key="10">
    <source>
        <dbReference type="SAM" id="MobiDB-lite"/>
    </source>
</evidence>
<name>A0A5A7MUC9_9PROT</name>
<dbReference type="Proteomes" id="UP000325187">
    <property type="component" value="Unassembled WGS sequence"/>
</dbReference>
<dbReference type="InterPro" id="IPR006260">
    <property type="entry name" value="TonB/TolA_C"/>
</dbReference>
<keyword evidence="6" id="KW-0812">Transmembrane</keyword>
<proteinExistence type="inferred from homology"/>
<dbReference type="GO" id="GO:0055085">
    <property type="term" value="P:transmembrane transport"/>
    <property type="evidence" value="ECO:0007669"/>
    <property type="project" value="InterPro"/>
</dbReference>
<dbReference type="RefSeq" id="WP_150001553.1">
    <property type="nucleotide sequence ID" value="NZ_BKCM01000001.1"/>
</dbReference>
<keyword evidence="8" id="KW-1133">Transmembrane helix</keyword>
<dbReference type="AlphaFoldDB" id="A0A5A7MUC9"/>
<evidence type="ECO:0000256" key="9">
    <source>
        <dbReference type="ARBA" id="ARBA00023136"/>
    </source>
</evidence>
<evidence type="ECO:0000256" key="3">
    <source>
        <dbReference type="ARBA" id="ARBA00022448"/>
    </source>
</evidence>
<dbReference type="GO" id="GO:0015031">
    <property type="term" value="P:protein transport"/>
    <property type="evidence" value="ECO:0007669"/>
    <property type="project" value="UniProtKB-KW"/>
</dbReference>
<feature type="compositionally biased region" description="Basic and acidic residues" evidence="10">
    <location>
        <begin position="54"/>
        <end position="65"/>
    </location>
</feature>
<dbReference type="Gene3D" id="3.30.1150.10">
    <property type="match status" value="1"/>
</dbReference>
<sequence length="206" mass="22640">MVARYVTALLVATGVTFTLFYVMQALVVSDKVELSDVQSVRFLDTIRVDRPQEAKVEERKVEKPVPPDAPPPDLDIPNASANNASQGLNFGQLSLNTGIEGVGVGLGAPTDGDYLPLVRIQPQYPRRAAERGIEGFVIVELTVTPQGTVEDVRIIEADPRGYFERAAEQAAYKFKYKPKVVNGEPIAVDGVQYMFSFNLEDGGRRR</sequence>
<dbReference type="SUPFAM" id="SSF74653">
    <property type="entry name" value="TolA/TonB C-terminal domain"/>
    <property type="match status" value="1"/>
</dbReference>
<keyword evidence="7" id="KW-0653">Protein transport</keyword>
<comment type="subcellular location">
    <subcellularLocation>
        <location evidence="1">Cell inner membrane</location>
        <topology evidence="1">Single-pass membrane protein</topology>
        <orientation evidence="1">Periplasmic side</orientation>
    </subcellularLocation>
</comment>
<dbReference type="InterPro" id="IPR037682">
    <property type="entry name" value="TonB_C"/>
</dbReference>
<dbReference type="GO" id="GO:0005886">
    <property type="term" value="C:plasma membrane"/>
    <property type="evidence" value="ECO:0007669"/>
    <property type="project" value="UniProtKB-SubCell"/>
</dbReference>
<evidence type="ECO:0000313" key="13">
    <source>
        <dbReference type="Proteomes" id="UP000325187"/>
    </source>
</evidence>
<dbReference type="InterPro" id="IPR051045">
    <property type="entry name" value="TonB-dependent_transducer"/>
</dbReference>
<feature type="region of interest" description="Disordered" evidence="10">
    <location>
        <begin position="54"/>
        <end position="81"/>
    </location>
</feature>